<dbReference type="AlphaFoldDB" id="A0A9J5ZUM4"/>
<organism evidence="1 2">
    <name type="scientific">Solanum commersonii</name>
    <name type="common">Commerson's wild potato</name>
    <name type="synonym">Commerson's nightshade</name>
    <dbReference type="NCBI Taxonomy" id="4109"/>
    <lineage>
        <taxon>Eukaryota</taxon>
        <taxon>Viridiplantae</taxon>
        <taxon>Streptophyta</taxon>
        <taxon>Embryophyta</taxon>
        <taxon>Tracheophyta</taxon>
        <taxon>Spermatophyta</taxon>
        <taxon>Magnoliopsida</taxon>
        <taxon>eudicotyledons</taxon>
        <taxon>Gunneridae</taxon>
        <taxon>Pentapetalae</taxon>
        <taxon>asterids</taxon>
        <taxon>lamiids</taxon>
        <taxon>Solanales</taxon>
        <taxon>Solanaceae</taxon>
        <taxon>Solanoideae</taxon>
        <taxon>Solaneae</taxon>
        <taxon>Solanum</taxon>
    </lineage>
</organism>
<evidence type="ECO:0000313" key="1">
    <source>
        <dbReference type="EMBL" id="KAG5615655.1"/>
    </source>
</evidence>
<keyword evidence="2" id="KW-1185">Reference proteome</keyword>
<proteinExistence type="predicted"/>
<name>A0A9J5ZUM4_SOLCO</name>
<dbReference type="Proteomes" id="UP000824120">
    <property type="component" value="Chromosome 3"/>
</dbReference>
<evidence type="ECO:0000313" key="2">
    <source>
        <dbReference type="Proteomes" id="UP000824120"/>
    </source>
</evidence>
<dbReference type="OrthoDB" id="1305745at2759"/>
<reference evidence="1 2" key="1">
    <citation type="submission" date="2020-09" db="EMBL/GenBank/DDBJ databases">
        <title>De no assembly of potato wild relative species, Solanum commersonii.</title>
        <authorList>
            <person name="Cho K."/>
        </authorList>
    </citation>
    <scope>NUCLEOTIDE SEQUENCE [LARGE SCALE GENOMIC DNA]</scope>
    <source>
        <strain evidence="1">LZ3.2</strain>
        <tissue evidence="1">Leaf</tissue>
    </source>
</reference>
<protein>
    <submittedName>
        <fullName evidence="1">Uncharacterized protein</fullName>
    </submittedName>
</protein>
<sequence>MDGVDSQNSLAIVLSAKTVVMALEPKTPARHKEAVRLCRKGVQITSRKEEEKHEEKVAISHDLSACNSSRKDFGSKASKLSESLKMLYHKSCKDASYQPISLRADTEEKNMCVSKKALVSWEKVCKPKDARGLNMFHLDIWNKPTILKHL</sequence>
<gene>
    <name evidence="1" type="ORF">H5410_015479</name>
</gene>
<accession>A0A9J5ZUM4</accession>
<comment type="caution">
    <text evidence="1">The sequence shown here is derived from an EMBL/GenBank/DDBJ whole genome shotgun (WGS) entry which is preliminary data.</text>
</comment>
<dbReference type="EMBL" id="JACXVP010000003">
    <property type="protein sequence ID" value="KAG5615655.1"/>
    <property type="molecule type" value="Genomic_DNA"/>
</dbReference>